<evidence type="ECO:0000256" key="2">
    <source>
        <dbReference type="ARBA" id="ARBA00004713"/>
    </source>
</evidence>
<dbReference type="GO" id="GO:0005829">
    <property type="term" value="C:cytosol"/>
    <property type="evidence" value="ECO:0007669"/>
    <property type="project" value="TreeGrafter"/>
</dbReference>
<reference evidence="16 17" key="1">
    <citation type="submission" date="2016-10" db="EMBL/GenBank/DDBJ databases">
        <authorList>
            <person name="de Groot N.N."/>
        </authorList>
    </citation>
    <scope>NUCLEOTIDE SEQUENCE [LARGE SCALE GENOMIC DNA]</scope>
    <source>
        <strain evidence="16 17">CGMCC 1.9167</strain>
    </source>
</reference>
<dbReference type="SUPFAM" id="SSF56112">
    <property type="entry name" value="Protein kinase-like (PK-like)"/>
    <property type="match status" value="1"/>
</dbReference>
<name>A0A1I6K208_9GAMM</name>
<keyword evidence="9 15" id="KW-0418">Kinase</keyword>
<dbReference type="HAMAP" id="MF_00521">
    <property type="entry name" value="KDO_kinase"/>
    <property type="match status" value="1"/>
</dbReference>
<dbReference type="GO" id="GO:0030490">
    <property type="term" value="P:maturation of SSU-rRNA"/>
    <property type="evidence" value="ECO:0007669"/>
    <property type="project" value="TreeGrafter"/>
</dbReference>
<dbReference type="UniPathway" id="UPA00958"/>
<dbReference type="GO" id="GO:0009244">
    <property type="term" value="P:lipopolysaccharide core region biosynthetic process"/>
    <property type="evidence" value="ECO:0007669"/>
    <property type="project" value="UniProtKB-UniRule"/>
</dbReference>
<keyword evidence="10 15" id="KW-0067">ATP-binding</keyword>
<keyword evidence="12 15" id="KW-0472">Membrane</keyword>
<dbReference type="RefSeq" id="WP_092016259.1">
    <property type="nucleotide sequence ID" value="NZ_FOYW01000004.1"/>
</dbReference>
<evidence type="ECO:0000256" key="5">
    <source>
        <dbReference type="ARBA" id="ARBA00022475"/>
    </source>
</evidence>
<evidence type="ECO:0000256" key="3">
    <source>
        <dbReference type="ARBA" id="ARBA00010327"/>
    </source>
</evidence>
<comment type="similarity">
    <text evidence="3 15">Belongs to the protein kinase superfamily. KdkA/RfaP family.</text>
</comment>
<comment type="pathway">
    <text evidence="2 15">Bacterial outer membrane biogenesis; LPS core biosynthesis.</text>
</comment>
<evidence type="ECO:0000256" key="8">
    <source>
        <dbReference type="ARBA" id="ARBA00022741"/>
    </source>
</evidence>
<keyword evidence="8 15" id="KW-0547">Nucleotide-binding</keyword>
<dbReference type="PANTHER" id="PTHR45852">
    <property type="entry name" value="SER/THR-PROTEIN KINASE RIO2"/>
    <property type="match status" value="1"/>
</dbReference>
<dbReference type="OrthoDB" id="6854449at2"/>
<evidence type="ECO:0000256" key="12">
    <source>
        <dbReference type="ARBA" id="ARBA00023136"/>
    </source>
</evidence>
<dbReference type="GO" id="GO:0005886">
    <property type="term" value="C:plasma membrane"/>
    <property type="evidence" value="ECO:0007669"/>
    <property type="project" value="UniProtKB-SubCell"/>
</dbReference>
<evidence type="ECO:0000256" key="4">
    <source>
        <dbReference type="ARBA" id="ARBA00011988"/>
    </source>
</evidence>
<dbReference type="AlphaFoldDB" id="A0A1I6K208"/>
<proteinExistence type="inferred from homology"/>
<accession>A0A1I6K208</accession>
<evidence type="ECO:0000256" key="15">
    <source>
        <dbReference type="HAMAP-Rule" id="MF_00521"/>
    </source>
</evidence>
<dbReference type="InterPro" id="IPR022826">
    <property type="entry name" value="KDO_kinase"/>
</dbReference>
<dbReference type="Pfam" id="PF06293">
    <property type="entry name" value="Kdo"/>
    <property type="match status" value="1"/>
</dbReference>
<comment type="catalytic activity">
    <reaction evidence="14 15">
        <text>an alpha-Kdo-(2-&gt;6)-lipid IVA + ATP = a 4-O-phospho-alpha-Kdo-(2-&gt;6)-lipid IVA + ADP + H(+)</text>
        <dbReference type="Rhea" id="RHEA:74271"/>
        <dbReference type="ChEBI" id="CHEBI:15378"/>
        <dbReference type="ChEBI" id="CHEBI:30616"/>
        <dbReference type="ChEBI" id="CHEBI:176428"/>
        <dbReference type="ChEBI" id="CHEBI:193140"/>
        <dbReference type="ChEBI" id="CHEBI:456216"/>
        <dbReference type="EC" id="2.7.1.166"/>
    </reaction>
</comment>
<organism evidence="16 17">
    <name type="scientific">Marinobacter daqiaonensis</name>
    <dbReference type="NCBI Taxonomy" id="650891"/>
    <lineage>
        <taxon>Bacteria</taxon>
        <taxon>Pseudomonadati</taxon>
        <taxon>Pseudomonadota</taxon>
        <taxon>Gammaproteobacteria</taxon>
        <taxon>Pseudomonadales</taxon>
        <taxon>Marinobacteraceae</taxon>
        <taxon>Marinobacter</taxon>
    </lineage>
</organism>
<evidence type="ECO:0000256" key="1">
    <source>
        <dbReference type="ARBA" id="ARBA00004515"/>
    </source>
</evidence>
<dbReference type="EMBL" id="FOYW01000004">
    <property type="protein sequence ID" value="SFR85251.1"/>
    <property type="molecule type" value="Genomic_DNA"/>
</dbReference>
<evidence type="ECO:0000256" key="11">
    <source>
        <dbReference type="ARBA" id="ARBA00022985"/>
    </source>
</evidence>
<keyword evidence="17" id="KW-1185">Reference proteome</keyword>
<comment type="subcellular location">
    <subcellularLocation>
        <location evidence="1 15">Cell inner membrane</location>
        <topology evidence="1 15">Peripheral membrane protein</topology>
        <orientation evidence="1 15">Cytoplasmic side</orientation>
    </subcellularLocation>
</comment>
<dbReference type="Proteomes" id="UP000198644">
    <property type="component" value="Unassembled WGS sequence"/>
</dbReference>
<keyword evidence="6 15" id="KW-0997">Cell inner membrane</keyword>
<gene>
    <name evidence="15" type="primary">kdkA</name>
    <name evidence="16" type="ORF">SAMN05216203_3478</name>
</gene>
<evidence type="ECO:0000256" key="13">
    <source>
        <dbReference type="ARBA" id="ARBA00029511"/>
    </source>
</evidence>
<evidence type="ECO:0000256" key="9">
    <source>
        <dbReference type="ARBA" id="ARBA00022777"/>
    </source>
</evidence>
<evidence type="ECO:0000313" key="17">
    <source>
        <dbReference type="Proteomes" id="UP000198644"/>
    </source>
</evidence>
<comment type="function">
    <text evidence="15">Catalyzes the ATP-dependent phosphorylation of the 3-deoxy-D-manno-octulosonic acid (Kdo) residue in Kdo-lipid IV(A) at the 4-OH position.</text>
</comment>
<dbReference type="EC" id="2.7.1.166" evidence="4 15"/>
<dbReference type="Gene3D" id="1.10.510.10">
    <property type="entry name" value="Transferase(Phosphotransferase) domain 1"/>
    <property type="match status" value="1"/>
</dbReference>
<protein>
    <recommendedName>
        <fullName evidence="13 15">3-deoxy-D-manno-octulosonic acid kinase</fullName>
        <shortName evidence="15">Kdo kinase</shortName>
        <ecNumber evidence="4 15">2.7.1.166</ecNumber>
    </recommendedName>
</protein>
<dbReference type="GO" id="GO:0005524">
    <property type="term" value="F:ATP binding"/>
    <property type="evidence" value="ECO:0007669"/>
    <property type="project" value="UniProtKB-UniRule"/>
</dbReference>
<evidence type="ECO:0000313" key="16">
    <source>
        <dbReference type="EMBL" id="SFR85251.1"/>
    </source>
</evidence>
<feature type="active site" evidence="15">
    <location>
        <position position="154"/>
    </location>
</feature>
<evidence type="ECO:0000256" key="10">
    <source>
        <dbReference type="ARBA" id="ARBA00022840"/>
    </source>
</evidence>
<dbReference type="GO" id="GO:0030688">
    <property type="term" value="C:preribosome, small subunit precursor"/>
    <property type="evidence" value="ECO:0007669"/>
    <property type="project" value="TreeGrafter"/>
</dbReference>
<sequence>MLVVSPGYEQVTEAWFEPEFWGDRASAVSSGGRGSAWFVHSEVGDLVLRHYRRGGLMARMSDRSYVYTGMERTRSLREFRLLSTLYERGLPVPEPVAAWSGHYHGLWYHSAILLARIANAITLPEVPDLTDRSLWSNVGKTIRRFHDQGLDHVDLNCDNLLIADGKVYLIDFDRCRLRSTSGGQNWKSRNLNRLKRSVDKRCSRLPEQQRESLWQDLLKSYG</sequence>
<keyword evidence="7 15" id="KW-0808">Transferase</keyword>
<dbReference type="STRING" id="650891.SAMN05216203_3478"/>
<dbReference type="NCBIfam" id="NF002475">
    <property type="entry name" value="PRK01723.1"/>
    <property type="match status" value="1"/>
</dbReference>
<evidence type="ECO:0000256" key="6">
    <source>
        <dbReference type="ARBA" id="ARBA00022519"/>
    </source>
</evidence>
<keyword evidence="11 15" id="KW-0448">Lipopolysaccharide biosynthesis</keyword>
<dbReference type="PANTHER" id="PTHR45852:SF1">
    <property type="entry name" value="SERINE_THREONINE-PROTEIN KINASE RIO2"/>
    <property type="match status" value="1"/>
</dbReference>
<dbReference type="InterPro" id="IPR011009">
    <property type="entry name" value="Kinase-like_dom_sf"/>
</dbReference>
<keyword evidence="5 15" id="KW-1003">Cell membrane</keyword>
<evidence type="ECO:0000256" key="14">
    <source>
        <dbReference type="ARBA" id="ARBA00034417"/>
    </source>
</evidence>
<dbReference type="GO" id="GO:0004672">
    <property type="term" value="F:protein kinase activity"/>
    <property type="evidence" value="ECO:0007669"/>
    <property type="project" value="TreeGrafter"/>
</dbReference>
<evidence type="ECO:0000256" key="7">
    <source>
        <dbReference type="ARBA" id="ARBA00022679"/>
    </source>
</evidence>